<dbReference type="OrthoDB" id="288203at2759"/>
<gene>
    <name evidence="8" type="ORF">P167DRAFT_278143</name>
</gene>
<feature type="transmembrane region" description="Helical" evidence="6">
    <location>
        <begin position="203"/>
        <end position="224"/>
    </location>
</feature>
<feature type="domain" description="STAS" evidence="7">
    <location>
        <begin position="591"/>
        <end position="723"/>
    </location>
</feature>
<feature type="transmembrane region" description="Helical" evidence="6">
    <location>
        <begin position="128"/>
        <end position="144"/>
    </location>
</feature>
<feature type="transmembrane region" description="Helical" evidence="6">
    <location>
        <begin position="383"/>
        <end position="402"/>
    </location>
</feature>
<dbReference type="InParanoid" id="A0A3N4KLB2"/>
<dbReference type="STRING" id="1392247.A0A3N4KLB2"/>
<proteinExistence type="predicted"/>
<keyword evidence="4 6" id="KW-0472">Membrane</keyword>
<dbReference type="InterPro" id="IPR011547">
    <property type="entry name" value="SLC26A/SulP_dom"/>
</dbReference>
<dbReference type="Proteomes" id="UP000277580">
    <property type="component" value="Unassembled WGS sequence"/>
</dbReference>
<dbReference type="GO" id="GO:0016020">
    <property type="term" value="C:membrane"/>
    <property type="evidence" value="ECO:0007669"/>
    <property type="project" value="UniProtKB-SubCell"/>
</dbReference>
<feature type="transmembrane region" description="Helical" evidence="6">
    <location>
        <begin position="469"/>
        <end position="489"/>
    </location>
</feature>
<dbReference type="PANTHER" id="PTHR11814">
    <property type="entry name" value="SULFATE TRANSPORTER"/>
    <property type="match status" value="1"/>
</dbReference>
<evidence type="ECO:0000256" key="6">
    <source>
        <dbReference type="SAM" id="Phobius"/>
    </source>
</evidence>
<dbReference type="InterPro" id="IPR002645">
    <property type="entry name" value="STAS_dom"/>
</dbReference>
<feature type="compositionally biased region" description="Basic and acidic residues" evidence="5">
    <location>
        <begin position="539"/>
        <end position="548"/>
    </location>
</feature>
<feature type="region of interest" description="Disordered" evidence="5">
    <location>
        <begin position="758"/>
        <end position="778"/>
    </location>
</feature>
<dbReference type="AlphaFoldDB" id="A0A3N4KLB2"/>
<keyword evidence="3 6" id="KW-1133">Transmembrane helix</keyword>
<evidence type="ECO:0000256" key="2">
    <source>
        <dbReference type="ARBA" id="ARBA00022692"/>
    </source>
</evidence>
<evidence type="ECO:0000256" key="1">
    <source>
        <dbReference type="ARBA" id="ARBA00004141"/>
    </source>
</evidence>
<feature type="transmembrane region" description="Helical" evidence="6">
    <location>
        <begin position="96"/>
        <end position="116"/>
    </location>
</feature>
<dbReference type="InterPro" id="IPR036513">
    <property type="entry name" value="STAS_dom_sf"/>
</dbReference>
<dbReference type="Pfam" id="PF01740">
    <property type="entry name" value="STAS"/>
    <property type="match status" value="1"/>
</dbReference>
<dbReference type="PROSITE" id="PS50801">
    <property type="entry name" value="STAS"/>
    <property type="match status" value="1"/>
</dbReference>
<protein>
    <submittedName>
        <fullName evidence="8">Sulfate permease</fullName>
    </submittedName>
</protein>
<evidence type="ECO:0000259" key="7">
    <source>
        <dbReference type="PROSITE" id="PS50801"/>
    </source>
</evidence>
<keyword evidence="9" id="KW-1185">Reference proteome</keyword>
<keyword evidence="2 6" id="KW-0812">Transmembrane</keyword>
<dbReference type="NCBIfam" id="TIGR00815">
    <property type="entry name" value="sulP"/>
    <property type="match status" value="1"/>
</dbReference>
<comment type="subcellular location">
    <subcellularLocation>
        <location evidence="1">Membrane</location>
        <topology evidence="1">Multi-pass membrane protein</topology>
    </subcellularLocation>
</comment>
<evidence type="ECO:0000256" key="3">
    <source>
        <dbReference type="ARBA" id="ARBA00022989"/>
    </source>
</evidence>
<dbReference type="Pfam" id="PF00916">
    <property type="entry name" value="Sulfate_transp"/>
    <property type="match status" value="1"/>
</dbReference>
<evidence type="ECO:0000256" key="5">
    <source>
        <dbReference type="SAM" id="MobiDB-lite"/>
    </source>
</evidence>
<dbReference type="Gene3D" id="3.30.750.24">
    <property type="entry name" value="STAS domain"/>
    <property type="match status" value="1"/>
</dbReference>
<feature type="transmembrane region" description="Helical" evidence="6">
    <location>
        <begin position="414"/>
        <end position="433"/>
    </location>
</feature>
<reference evidence="8 9" key="1">
    <citation type="journal article" date="2018" name="Nat. Ecol. Evol.">
        <title>Pezizomycetes genomes reveal the molecular basis of ectomycorrhizal truffle lifestyle.</title>
        <authorList>
            <person name="Murat C."/>
            <person name="Payen T."/>
            <person name="Noel B."/>
            <person name="Kuo A."/>
            <person name="Morin E."/>
            <person name="Chen J."/>
            <person name="Kohler A."/>
            <person name="Krizsan K."/>
            <person name="Balestrini R."/>
            <person name="Da Silva C."/>
            <person name="Montanini B."/>
            <person name="Hainaut M."/>
            <person name="Levati E."/>
            <person name="Barry K.W."/>
            <person name="Belfiori B."/>
            <person name="Cichocki N."/>
            <person name="Clum A."/>
            <person name="Dockter R.B."/>
            <person name="Fauchery L."/>
            <person name="Guy J."/>
            <person name="Iotti M."/>
            <person name="Le Tacon F."/>
            <person name="Lindquist E.A."/>
            <person name="Lipzen A."/>
            <person name="Malagnac F."/>
            <person name="Mello A."/>
            <person name="Molinier V."/>
            <person name="Miyauchi S."/>
            <person name="Poulain J."/>
            <person name="Riccioni C."/>
            <person name="Rubini A."/>
            <person name="Sitrit Y."/>
            <person name="Splivallo R."/>
            <person name="Traeger S."/>
            <person name="Wang M."/>
            <person name="Zifcakova L."/>
            <person name="Wipf D."/>
            <person name="Zambonelli A."/>
            <person name="Paolocci F."/>
            <person name="Nowrousian M."/>
            <person name="Ottonello S."/>
            <person name="Baldrian P."/>
            <person name="Spatafora J.W."/>
            <person name="Henrissat B."/>
            <person name="Nagy L.G."/>
            <person name="Aury J.M."/>
            <person name="Wincker P."/>
            <person name="Grigoriev I.V."/>
            <person name="Bonfante P."/>
            <person name="Martin F.M."/>
        </authorList>
    </citation>
    <scope>NUCLEOTIDE SEQUENCE [LARGE SCALE GENOMIC DNA]</scope>
    <source>
        <strain evidence="8 9">CCBAS932</strain>
    </source>
</reference>
<feature type="transmembrane region" description="Helical" evidence="6">
    <location>
        <begin position="175"/>
        <end position="196"/>
    </location>
</feature>
<feature type="transmembrane region" description="Helical" evidence="6">
    <location>
        <begin position="290"/>
        <end position="311"/>
    </location>
</feature>
<evidence type="ECO:0000313" key="8">
    <source>
        <dbReference type="EMBL" id="RPB10198.1"/>
    </source>
</evidence>
<dbReference type="CDD" id="cd07042">
    <property type="entry name" value="STAS_SulP_like_sulfate_transporter"/>
    <property type="match status" value="1"/>
</dbReference>
<dbReference type="GO" id="GO:0055085">
    <property type="term" value="P:transmembrane transport"/>
    <property type="evidence" value="ECO:0007669"/>
    <property type="project" value="InterPro"/>
</dbReference>
<dbReference type="FunFam" id="3.30.750.24:FF:000024">
    <property type="entry name" value="Sulfate permease 2"/>
    <property type="match status" value="1"/>
</dbReference>
<name>A0A3N4KLB2_9PEZI</name>
<sequence>MTDSPMSSKIGHGLAKVLGIDLTPAVLARNPPLDIPKESTSEGGSIRSTSSDAYIEEEPTIVEWIGEFKPTAPGAVEYVMSLFPFISWIHRYNRKWLYGDLVAGITVGCVVIPQGMAYAKLANLPVEFGLYSSFVGVMIYWFFATSKDITIGPVAVMSTLVGNIVANSPDLPAQAVASGLALVAGGIVTALGLLRLGFVVEYIPLTAIAAFMTGSAISIAAGQVSNLMGMSGFNTRGPTYLVIINSLKHLPSTKIDAAMGLSALFLLYLLRWVTTGFLTKRYPRQQKTWFFLATLRTAFVILLYTMISWLVNRNRKSHPRFKILQKVPSGFQHMGVPVVNAEIFASFRAELPATVIVMLIEHIAISKSFGRINNYTINPSQEMIAIGITNIFGPFFGGYPATGSFSRTAIKSKAGVRTPFAGVVTGIVVLLAIYLLTSVFYYIPNSSLSAVIIHAVGDLITPPNTVYKFWLVSPLEVIIFFAGVIVTIFTTIENGIYVTVAVSAAVLLFRIAKAKGHFLGRVKIHSVLGDHLLGGGNDESPRQSRDSPRGASFPLETKRSPAKKSLGRSLDLTSSRNVFLPFDHKDGSNPGIEVVSPYPGVFIYRFSEGFVYSNAAHYTEYLVTHIFQTTRPTNPALMPEPGDRPWNDPGPKKGTAAVADTRPTLKAIILDFSSVNNVDITSVQNLIDVRNQLDRYASPEKVEWHFAAVNNRWTRRALAAAGFGFPTEEFKAGKKGWTPVFSVAESVEIQAEEIDEKAGFDEEAGKPLTSESTRSSDEVAPVSLGVLAAGGPKRKVLGSVKRPFFHPDIDGALQSAIRSIES</sequence>
<dbReference type="InterPro" id="IPR001902">
    <property type="entry name" value="SLC26A/SulP_fam"/>
</dbReference>
<dbReference type="SUPFAM" id="SSF52091">
    <property type="entry name" value="SpoIIaa-like"/>
    <property type="match status" value="1"/>
</dbReference>
<feature type="transmembrane region" description="Helical" evidence="6">
    <location>
        <begin position="151"/>
        <end position="169"/>
    </location>
</feature>
<feature type="transmembrane region" description="Helical" evidence="6">
    <location>
        <begin position="257"/>
        <end position="278"/>
    </location>
</feature>
<feature type="transmembrane region" description="Helical" evidence="6">
    <location>
        <begin position="495"/>
        <end position="512"/>
    </location>
</feature>
<evidence type="ECO:0000256" key="4">
    <source>
        <dbReference type="ARBA" id="ARBA00023136"/>
    </source>
</evidence>
<organism evidence="8 9">
    <name type="scientific">Morchella conica CCBAS932</name>
    <dbReference type="NCBI Taxonomy" id="1392247"/>
    <lineage>
        <taxon>Eukaryota</taxon>
        <taxon>Fungi</taxon>
        <taxon>Dikarya</taxon>
        <taxon>Ascomycota</taxon>
        <taxon>Pezizomycotina</taxon>
        <taxon>Pezizomycetes</taxon>
        <taxon>Pezizales</taxon>
        <taxon>Morchellaceae</taxon>
        <taxon>Morchella</taxon>
    </lineage>
</organism>
<dbReference type="EMBL" id="ML119145">
    <property type="protein sequence ID" value="RPB10198.1"/>
    <property type="molecule type" value="Genomic_DNA"/>
</dbReference>
<accession>A0A3N4KLB2</accession>
<feature type="region of interest" description="Disordered" evidence="5">
    <location>
        <begin position="535"/>
        <end position="569"/>
    </location>
</feature>
<evidence type="ECO:0000313" key="9">
    <source>
        <dbReference type="Proteomes" id="UP000277580"/>
    </source>
</evidence>